<dbReference type="InterPro" id="IPR011008">
    <property type="entry name" value="Dimeric_a/b-barrel"/>
</dbReference>
<dbReference type="InterPro" id="IPR008000">
    <property type="entry name" value="Rham/fucose_mutarotase"/>
</dbReference>
<reference evidence="1" key="1">
    <citation type="submission" date="2022-06" db="EMBL/GenBank/DDBJ databases">
        <title>Vallitalea longa sp. nov., an anaerobic bacterium isolated from marine sediment.</title>
        <authorList>
            <person name="Hirano S."/>
            <person name="Terahara T."/>
            <person name="Mori K."/>
            <person name="Hamada M."/>
            <person name="Matsumoto R."/>
            <person name="Kobayashi T."/>
        </authorList>
    </citation>
    <scope>NUCLEOTIDE SEQUENCE</scope>
    <source>
        <strain evidence="1">SH18-1</strain>
    </source>
</reference>
<dbReference type="Proteomes" id="UP001144256">
    <property type="component" value="Unassembled WGS sequence"/>
</dbReference>
<dbReference type="RefSeq" id="WP_281816137.1">
    <property type="nucleotide sequence ID" value="NZ_BRLB01000008.1"/>
</dbReference>
<dbReference type="EMBL" id="BRLB01000008">
    <property type="protein sequence ID" value="GKX30177.1"/>
    <property type="molecule type" value="Genomic_DNA"/>
</dbReference>
<organism evidence="1 2">
    <name type="scientific">Vallitalea longa</name>
    <dbReference type="NCBI Taxonomy" id="2936439"/>
    <lineage>
        <taxon>Bacteria</taxon>
        <taxon>Bacillati</taxon>
        <taxon>Bacillota</taxon>
        <taxon>Clostridia</taxon>
        <taxon>Lachnospirales</taxon>
        <taxon>Vallitaleaceae</taxon>
        <taxon>Vallitalea</taxon>
    </lineage>
</organism>
<accession>A0A9W5YB11</accession>
<evidence type="ECO:0000313" key="2">
    <source>
        <dbReference type="Proteomes" id="UP001144256"/>
    </source>
</evidence>
<gene>
    <name evidence="1" type="ORF">SH1V18_26570</name>
</gene>
<dbReference type="Gene3D" id="3.30.70.100">
    <property type="match status" value="1"/>
</dbReference>
<evidence type="ECO:0000313" key="1">
    <source>
        <dbReference type="EMBL" id="GKX30177.1"/>
    </source>
</evidence>
<dbReference type="GO" id="GO:0016857">
    <property type="term" value="F:racemase and epimerase activity, acting on carbohydrates and derivatives"/>
    <property type="evidence" value="ECO:0007669"/>
    <property type="project" value="InterPro"/>
</dbReference>
<evidence type="ECO:0008006" key="3">
    <source>
        <dbReference type="Google" id="ProtNLM"/>
    </source>
</evidence>
<dbReference type="SUPFAM" id="SSF54909">
    <property type="entry name" value="Dimeric alpha+beta barrel"/>
    <property type="match status" value="1"/>
</dbReference>
<comment type="caution">
    <text evidence="1">The sequence shown here is derived from an EMBL/GenBank/DDBJ whole genome shotgun (WGS) entry which is preliminary data.</text>
</comment>
<proteinExistence type="predicted"/>
<dbReference type="Pfam" id="PF05336">
    <property type="entry name" value="rhaM"/>
    <property type="match status" value="1"/>
</dbReference>
<name>A0A9W5YB11_9FIRM</name>
<sequence length="99" mass="12112">MRELKIGTLKKECISEYINAHENIWKELLDDYKRYGMKQISSFLLRNKVYIYLEYDEIWLEHANNLDSDKRWQEYMKTLSIAEEQKCEPVEVYHYPIGE</sequence>
<dbReference type="AlphaFoldDB" id="A0A9W5YB11"/>
<keyword evidence="2" id="KW-1185">Reference proteome</keyword>
<protein>
    <recommendedName>
        <fullName evidence="3">L-rhamnose mutarotase</fullName>
    </recommendedName>
</protein>